<dbReference type="Pfam" id="PF06042">
    <property type="entry name" value="NTP_transf_6"/>
    <property type="match status" value="1"/>
</dbReference>
<name>A0A6S7E0F3_9BURK</name>
<evidence type="ECO:0000313" key="1">
    <source>
        <dbReference type="EMBL" id="CAB3887588.1"/>
    </source>
</evidence>
<accession>A0A6S7E0F3</accession>
<dbReference type="PANTHER" id="PTHR39166">
    <property type="entry name" value="BLL1166 PROTEIN"/>
    <property type="match status" value="1"/>
</dbReference>
<dbReference type="Proteomes" id="UP000494117">
    <property type="component" value="Unassembled WGS sequence"/>
</dbReference>
<keyword evidence="2" id="KW-1185">Reference proteome</keyword>
<dbReference type="AlphaFoldDB" id="A0A6S7E0F3"/>
<evidence type="ECO:0008006" key="3">
    <source>
        <dbReference type="Google" id="ProtNLM"/>
    </source>
</evidence>
<dbReference type="EMBL" id="CADILG010000027">
    <property type="protein sequence ID" value="CAB3887588.1"/>
    <property type="molecule type" value="Genomic_DNA"/>
</dbReference>
<evidence type="ECO:0000313" key="2">
    <source>
        <dbReference type="Proteomes" id="UP000494117"/>
    </source>
</evidence>
<reference evidence="1 2" key="1">
    <citation type="submission" date="2020-04" db="EMBL/GenBank/DDBJ databases">
        <authorList>
            <person name="De Canck E."/>
        </authorList>
    </citation>
    <scope>NUCLEOTIDE SEQUENCE [LARGE SCALE GENOMIC DNA]</scope>
    <source>
        <strain evidence="1 2">LMG 26858</strain>
    </source>
</reference>
<dbReference type="RefSeq" id="WP_217481310.1">
    <property type="nucleotide sequence ID" value="NZ_CADILG010000027.1"/>
</dbReference>
<protein>
    <recommendedName>
        <fullName evidence="3">Nucleotidyltransferase family protein</fullName>
    </recommendedName>
</protein>
<sequence>MLAPPEDPHAATLRRLVLAHPPLVRWLHAARDHGPTDGCIGAGVVRSLVWNHLHGYPAGSRAPADVDFVYHDPTDLTPGHEADVARRLHAAAPDAAWEVVNQARVHLWHRDSTGVAPPPAASLTAGIATWPETATCVAVRLTQDGLVDIIAPHGLADLFGLVLRPSPAADRQAYASRLAAKRHAEIWPRLTVIPS</sequence>
<organism evidence="1 2">
    <name type="scientific">Achromobacter anxifer</name>
    <dbReference type="NCBI Taxonomy" id="1287737"/>
    <lineage>
        <taxon>Bacteria</taxon>
        <taxon>Pseudomonadati</taxon>
        <taxon>Pseudomonadota</taxon>
        <taxon>Betaproteobacteria</taxon>
        <taxon>Burkholderiales</taxon>
        <taxon>Alcaligenaceae</taxon>
        <taxon>Achromobacter</taxon>
    </lineage>
</organism>
<proteinExistence type="predicted"/>
<dbReference type="PANTHER" id="PTHR39166:SF1">
    <property type="entry name" value="BLL1166 PROTEIN"/>
    <property type="match status" value="1"/>
</dbReference>
<dbReference type="InterPro" id="IPR009267">
    <property type="entry name" value="NTP_transf_6"/>
</dbReference>
<gene>
    <name evidence="1" type="ORF">LMG26858_03560</name>
</gene>